<dbReference type="SUPFAM" id="SSF53649">
    <property type="entry name" value="Alkaline phosphatase-like"/>
    <property type="match status" value="1"/>
</dbReference>
<dbReference type="InterPro" id="IPR002591">
    <property type="entry name" value="Phosphodiest/P_Trfase"/>
</dbReference>
<feature type="non-terminal residue" evidence="1">
    <location>
        <position position="169"/>
    </location>
</feature>
<dbReference type="AlphaFoldDB" id="X0SFB8"/>
<sequence length="169" mass="18786">MLTIGVANAGSSGPKIVILELHGMKQGIIDENLEGLPHFQELIRGPRNAQAYVYLPRVFVTIPAASVPGISSMYTGLYPQRTGVVSTIWFDRRTTKVRTMVSYFQQRINRILTSNGVKSLFDYVGESGRHSMTTMLMLTKGADWSVKSGAFFWGNASLLGLLRNGRWFP</sequence>
<evidence type="ECO:0000313" key="1">
    <source>
        <dbReference type="EMBL" id="GAF79738.1"/>
    </source>
</evidence>
<dbReference type="EMBL" id="BARS01000595">
    <property type="protein sequence ID" value="GAF79738.1"/>
    <property type="molecule type" value="Genomic_DNA"/>
</dbReference>
<gene>
    <name evidence="1" type="ORF">S01H1_01389</name>
</gene>
<name>X0SFB8_9ZZZZ</name>
<reference evidence="1" key="1">
    <citation type="journal article" date="2014" name="Front. Microbiol.">
        <title>High frequency of phylogenetically diverse reductive dehalogenase-homologous genes in deep subseafloor sedimentary metagenomes.</title>
        <authorList>
            <person name="Kawai M."/>
            <person name="Futagami T."/>
            <person name="Toyoda A."/>
            <person name="Takaki Y."/>
            <person name="Nishi S."/>
            <person name="Hori S."/>
            <person name="Arai W."/>
            <person name="Tsubouchi T."/>
            <person name="Morono Y."/>
            <person name="Uchiyama I."/>
            <person name="Ito T."/>
            <person name="Fujiyama A."/>
            <person name="Inagaki F."/>
            <person name="Takami H."/>
        </authorList>
    </citation>
    <scope>NUCLEOTIDE SEQUENCE</scope>
    <source>
        <strain evidence="1">Expedition CK06-06</strain>
    </source>
</reference>
<accession>X0SFB8</accession>
<dbReference type="Gene3D" id="3.40.720.10">
    <property type="entry name" value="Alkaline Phosphatase, subunit A"/>
    <property type="match status" value="1"/>
</dbReference>
<organism evidence="1">
    <name type="scientific">marine sediment metagenome</name>
    <dbReference type="NCBI Taxonomy" id="412755"/>
    <lineage>
        <taxon>unclassified sequences</taxon>
        <taxon>metagenomes</taxon>
        <taxon>ecological metagenomes</taxon>
    </lineage>
</organism>
<proteinExistence type="predicted"/>
<dbReference type="InterPro" id="IPR017850">
    <property type="entry name" value="Alkaline_phosphatase_core_sf"/>
</dbReference>
<protein>
    <submittedName>
        <fullName evidence="1">Uncharacterized protein</fullName>
    </submittedName>
</protein>
<comment type="caution">
    <text evidence="1">The sequence shown here is derived from an EMBL/GenBank/DDBJ whole genome shotgun (WGS) entry which is preliminary data.</text>
</comment>
<dbReference type="Pfam" id="PF01663">
    <property type="entry name" value="Phosphodiest"/>
    <property type="match status" value="1"/>
</dbReference>